<evidence type="ECO:0000256" key="1">
    <source>
        <dbReference type="ARBA" id="ARBA00009667"/>
    </source>
</evidence>
<proteinExistence type="inferred from homology"/>
<dbReference type="Proteomes" id="UP000070520">
    <property type="component" value="Unassembled WGS sequence"/>
</dbReference>
<dbReference type="InterPro" id="IPR004650">
    <property type="entry name" value="HisA/F-archaeal"/>
</dbReference>
<dbReference type="InterPro" id="IPR011060">
    <property type="entry name" value="RibuloseP-bd_barrel"/>
</dbReference>
<dbReference type="EMBL" id="LHXW01000011">
    <property type="protein sequence ID" value="KXB00171.1"/>
    <property type="molecule type" value="Genomic_DNA"/>
</dbReference>
<dbReference type="Gene3D" id="3.20.20.70">
    <property type="entry name" value="Aldolase class I"/>
    <property type="match status" value="1"/>
</dbReference>
<dbReference type="InterPro" id="IPR006062">
    <property type="entry name" value="His_biosynth"/>
</dbReference>
<dbReference type="AlphaFoldDB" id="A0A133V182"/>
<reference evidence="3 4" key="1">
    <citation type="journal article" date="2016" name="Sci. Rep.">
        <title>Metabolic traits of an uncultured archaeal lineage -MSBL1- from brine pools of the Red Sea.</title>
        <authorList>
            <person name="Mwirichia R."/>
            <person name="Alam I."/>
            <person name="Rashid M."/>
            <person name="Vinu M."/>
            <person name="Ba-Alawi W."/>
            <person name="Anthony Kamau A."/>
            <person name="Kamanda Ngugi D."/>
            <person name="Goker M."/>
            <person name="Klenk H.P."/>
            <person name="Bajic V."/>
            <person name="Stingl U."/>
        </authorList>
    </citation>
    <scope>NUCLEOTIDE SEQUENCE [LARGE SCALE GENOMIC DNA]</scope>
    <source>
        <strain evidence="3">SCGC-AAA261C02</strain>
    </source>
</reference>
<dbReference type="GO" id="GO:0000105">
    <property type="term" value="P:L-histidine biosynthetic process"/>
    <property type="evidence" value="ECO:0007669"/>
    <property type="project" value="UniProtKB-KW"/>
</dbReference>
<gene>
    <name evidence="3" type="ORF">AKJ42_01515</name>
</gene>
<dbReference type="GO" id="GO:0005737">
    <property type="term" value="C:cytoplasm"/>
    <property type="evidence" value="ECO:0007669"/>
    <property type="project" value="TreeGrafter"/>
</dbReference>
<protein>
    <recommendedName>
        <fullName evidence="5">HisA/hisF family protein</fullName>
    </recommendedName>
</protein>
<dbReference type="CDD" id="cd04723">
    <property type="entry name" value="HisA_HisF"/>
    <property type="match status" value="1"/>
</dbReference>
<dbReference type="Pfam" id="PF00977">
    <property type="entry name" value="His_biosynth"/>
    <property type="match status" value="1"/>
</dbReference>
<dbReference type="InterPro" id="IPR013785">
    <property type="entry name" value="Aldolase_TIM"/>
</dbReference>
<evidence type="ECO:0000313" key="4">
    <source>
        <dbReference type="Proteomes" id="UP000070520"/>
    </source>
</evidence>
<keyword evidence="4" id="KW-1185">Reference proteome</keyword>
<dbReference type="PANTHER" id="PTHR43090:SF2">
    <property type="entry name" value="1-(5-PHOSPHORIBOSYL)-5-[(5-PHOSPHORIBOSYLAMINO)METHYLIDENEAMINO] IMIDAZOLE-4-CARBOXAMIDE ISOMERASE"/>
    <property type="match status" value="1"/>
</dbReference>
<evidence type="ECO:0000256" key="2">
    <source>
        <dbReference type="RuleBase" id="RU003657"/>
    </source>
</evidence>
<comment type="similarity">
    <text evidence="1 2">Belongs to the HisA/HisF family.</text>
</comment>
<sequence length="238" mass="26199">MRIIPVIDLKNGLVVHAKAGEREKYEPIESHIADSPEPLSVALAFQNLGLEELYVADLDRISSNGDNLDILSQLTSRTRIRIMVDGGFRKASEVKPFVESGVARIVLATETLENFDEIRRIRDNYDLSLVGSIDMKGKRVVARSPRMRLPFSKLIQEFSDAKVEEIIILSLDRVGASVGPDEELLRKALEVTTTPLIVGGGIRNITDISELRDLGASGVLLATSLHEGEIGEEEISLL</sequence>
<keyword evidence="2" id="KW-0368">Histidine biosynthesis</keyword>
<keyword evidence="2" id="KW-0028">Amino-acid biosynthesis</keyword>
<evidence type="ECO:0008006" key="5">
    <source>
        <dbReference type="Google" id="ProtNLM"/>
    </source>
</evidence>
<name>A0A133V182_9EURY</name>
<dbReference type="NCBIfam" id="TIGR00734">
    <property type="entry name" value="hisAF_rel"/>
    <property type="match status" value="1"/>
</dbReference>
<organism evidence="3 4">
    <name type="scientific">candidate division MSBL1 archaeon SCGC-AAA261C02</name>
    <dbReference type="NCBI Taxonomy" id="1698272"/>
    <lineage>
        <taxon>Archaea</taxon>
        <taxon>Methanobacteriati</taxon>
        <taxon>Methanobacteriota</taxon>
        <taxon>candidate division MSBL1</taxon>
    </lineage>
</organism>
<dbReference type="GO" id="GO:0003949">
    <property type="term" value="F:1-(5-phosphoribosyl)-5-[(5-phosphoribosylamino)methylideneamino]imidazole-4-carboxamide isomerase activity"/>
    <property type="evidence" value="ECO:0007669"/>
    <property type="project" value="InterPro"/>
</dbReference>
<evidence type="ECO:0000313" key="3">
    <source>
        <dbReference type="EMBL" id="KXB00171.1"/>
    </source>
</evidence>
<dbReference type="InterPro" id="IPR044524">
    <property type="entry name" value="Isoase_HisA-like"/>
</dbReference>
<dbReference type="SUPFAM" id="SSF51366">
    <property type="entry name" value="Ribulose-phoshate binding barrel"/>
    <property type="match status" value="1"/>
</dbReference>
<accession>A0A133V182</accession>
<dbReference type="PANTHER" id="PTHR43090">
    <property type="entry name" value="1-(5-PHOSPHORIBOSYL)-5-[(5-PHOSPHORIBOSYLAMINO)METHYLIDENEAMINO] IMIDAZOLE-4-CARBOXAMIDE ISOMERASE"/>
    <property type="match status" value="1"/>
</dbReference>
<dbReference type="GO" id="GO:0000162">
    <property type="term" value="P:L-tryptophan biosynthetic process"/>
    <property type="evidence" value="ECO:0007669"/>
    <property type="project" value="TreeGrafter"/>
</dbReference>
<comment type="caution">
    <text evidence="3">The sequence shown here is derived from an EMBL/GenBank/DDBJ whole genome shotgun (WGS) entry which is preliminary data.</text>
</comment>